<gene>
    <name evidence="1" type="ORF">ACCO45_011300</name>
</gene>
<dbReference type="Proteomes" id="UP001638806">
    <property type="component" value="Unassembled WGS sequence"/>
</dbReference>
<evidence type="ECO:0000313" key="1">
    <source>
        <dbReference type="EMBL" id="KAL3955737.1"/>
    </source>
</evidence>
<accession>A0ACC4DHX4</accession>
<reference evidence="1" key="1">
    <citation type="submission" date="2024-12" db="EMBL/GenBank/DDBJ databases">
        <title>Comparative genomics and development of molecular markers within Purpureocillium lilacinum and among Purpureocillium species.</title>
        <authorList>
            <person name="Yeh Z.-Y."/>
            <person name="Ni N.-T."/>
            <person name="Lo P.-H."/>
            <person name="Mushyakhwo K."/>
            <person name="Lin C.-F."/>
            <person name="Nai Y.-S."/>
        </authorList>
    </citation>
    <scope>NUCLEOTIDE SEQUENCE</scope>
    <source>
        <strain evidence="1">NCHU-NPUST-175</strain>
    </source>
</reference>
<organism evidence="1 2">
    <name type="scientific">Purpureocillium lilacinum</name>
    <name type="common">Paecilomyces lilacinus</name>
    <dbReference type="NCBI Taxonomy" id="33203"/>
    <lineage>
        <taxon>Eukaryota</taxon>
        <taxon>Fungi</taxon>
        <taxon>Dikarya</taxon>
        <taxon>Ascomycota</taxon>
        <taxon>Pezizomycotina</taxon>
        <taxon>Sordariomycetes</taxon>
        <taxon>Hypocreomycetidae</taxon>
        <taxon>Hypocreales</taxon>
        <taxon>Ophiocordycipitaceae</taxon>
        <taxon>Purpureocillium</taxon>
    </lineage>
</organism>
<protein>
    <submittedName>
        <fullName evidence="1">Uncharacterized protein</fullName>
    </submittedName>
</protein>
<name>A0ACC4DHX4_PURLI</name>
<evidence type="ECO:0000313" key="2">
    <source>
        <dbReference type="Proteomes" id="UP001638806"/>
    </source>
</evidence>
<keyword evidence="2" id="KW-1185">Reference proteome</keyword>
<proteinExistence type="predicted"/>
<sequence length="359" mass="39736">MAKPSTPGAIVELTMNGEVPARPEAHVSQCLARERRISEDAPTPCIARTSRRRQINTRCRSRRQQSGNCVERAAQDGQPVWWAILEPGCRSRPGLPGKPTRVGCMEKDSRDGRVDGVQFVLNRRHRRAAGQQLPSANLAAAYCANVTIPSWSAAHSPKPPNQSVPPPSEARRGEAQAPGPGSGVGTAPHQRRPRPREPKIHPPLKIRRAVPEFEGPTGSANRPTRGPRVAVAWRDPCVQPRSQRGEQGIKQIKVQGLRVWSTRHATLGAGDSCWRKSWLQIAQAKERSDRIDRRLTRGTPRSHLRRHRFALLSVQSRAARQKRASAHGRSCPRPSSHCHELAVCSHRSHIPQSPPARNP</sequence>
<dbReference type="EMBL" id="JBGNUJ010000010">
    <property type="protein sequence ID" value="KAL3955737.1"/>
    <property type="molecule type" value="Genomic_DNA"/>
</dbReference>
<comment type="caution">
    <text evidence="1">The sequence shown here is derived from an EMBL/GenBank/DDBJ whole genome shotgun (WGS) entry which is preliminary data.</text>
</comment>